<proteinExistence type="predicted"/>
<name>A0ACC1S3Q8_9APHY</name>
<organism evidence="1 2">
    <name type="scientific">Phlebia brevispora</name>
    <dbReference type="NCBI Taxonomy" id="194682"/>
    <lineage>
        <taxon>Eukaryota</taxon>
        <taxon>Fungi</taxon>
        <taxon>Dikarya</taxon>
        <taxon>Basidiomycota</taxon>
        <taxon>Agaricomycotina</taxon>
        <taxon>Agaricomycetes</taxon>
        <taxon>Polyporales</taxon>
        <taxon>Meruliaceae</taxon>
        <taxon>Phlebia</taxon>
    </lineage>
</organism>
<dbReference type="EMBL" id="JANHOG010001796">
    <property type="protein sequence ID" value="KAJ3531496.1"/>
    <property type="molecule type" value="Genomic_DNA"/>
</dbReference>
<protein>
    <submittedName>
        <fullName evidence="1">Uncharacterized protein</fullName>
    </submittedName>
</protein>
<keyword evidence="2" id="KW-1185">Reference proteome</keyword>
<sequence>MNHATANSFLSGMQLEYPPSPTLSPMPLTRRGKLASVPRPELRVITQPGCYVFPLRTALAVTSPGSEYPPGSAHPTPTSDSTTPSSGALNTPLPHESVFTASTVPTAQIHSMYISQTSSSPAAVQPMVLPKLLPNSFFRFTEPSDTVVSSSQAVSIPPATELEVETYCASKALQSSTSTHTRAHMRSKAKPLTPNSSSEDLSSSDSSSSSLLGRAVSHPLRANLRQTRRIAAEAPPDVEPHAGKALIHAGRAGQHESSASEENLHG</sequence>
<comment type="caution">
    <text evidence="1">The sequence shown here is derived from an EMBL/GenBank/DDBJ whole genome shotgun (WGS) entry which is preliminary data.</text>
</comment>
<evidence type="ECO:0000313" key="2">
    <source>
        <dbReference type="Proteomes" id="UP001148662"/>
    </source>
</evidence>
<reference evidence="1" key="1">
    <citation type="submission" date="2022-07" db="EMBL/GenBank/DDBJ databases">
        <title>Genome Sequence of Phlebia brevispora.</title>
        <authorList>
            <person name="Buettner E."/>
        </authorList>
    </citation>
    <scope>NUCLEOTIDE SEQUENCE</scope>
    <source>
        <strain evidence="1">MPL23</strain>
    </source>
</reference>
<gene>
    <name evidence="1" type="ORF">NM688_g7566</name>
</gene>
<dbReference type="Proteomes" id="UP001148662">
    <property type="component" value="Unassembled WGS sequence"/>
</dbReference>
<evidence type="ECO:0000313" key="1">
    <source>
        <dbReference type="EMBL" id="KAJ3531496.1"/>
    </source>
</evidence>
<accession>A0ACC1S3Q8</accession>